<dbReference type="EMBL" id="JACZDF010000001">
    <property type="protein sequence ID" value="MBD9698357.1"/>
    <property type="molecule type" value="Genomic_DNA"/>
</dbReference>
<accession>A0ABR9DMK2</accession>
<evidence type="ECO:0000313" key="1">
    <source>
        <dbReference type="EMBL" id="MBD9698357.1"/>
    </source>
</evidence>
<gene>
    <name evidence="1" type="ORF">IGS67_02460</name>
</gene>
<dbReference type="InterPro" id="IPR047681">
    <property type="entry name" value="PPA1309-like"/>
</dbReference>
<protein>
    <submittedName>
        <fullName evidence="1">Uncharacterized protein</fullName>
    </submittedName>
</protein>
<dbReference type="NCBIfam" id="NF040618">
    <property type="entry name" value="PPA1309_fam"/>
    <property type="match status" value="1"/>
</dbReference>
<organism evidence="1 2">
    <name type="scientific">Flavimobilis rhizosphaerae</name>
    <dbReference type="NCBI Taxonomy" id="2775421"/>
    <lineage>
        <taxon>Bacteria</taxon>
        <taxon>Bacillati</taxon>
        <taxon>Actinomycetota</taxon>
        <taxon>Actinomycetes</taxon>
        <taxon>Micrococcales</taxon>
        <taxon>Jonesiaceae</taxon>
        <taxon>Flavimobilis</taxon>
    </lineage>
</organism>
<comment type="caution">
    <text evidence="1">The sequence shown here is derived from an EMBL/GenBank/DDBJ whole genome shotgun (WGS) entry which is preliminary data.</text>
</comment>
<sequence>MTTEGAREHTLEELTLSETIREIEQHVARGGWDGPPRVFAIIRTKEALESSPELAQQMPELPAQVEANEFAMLSIEQEDLPPADTLEELLGSLAWPPTVHGAALVVERVIVPPEAEVGMPSNPDEALSYLAEHPEREDVRLAVAVLRDGPSWCAIRTRRNDDPTQVALGPDLVPGLVAALTATFED</sequence>
<name>A0ABR9DMK2_9MICO</name>
<keyword evidence="2" id="KW-1185">Reference proteome</keyword>
<proteinExistence type="predicted"/>
<dbReference type="RefSeq" id="WP_192277456.1">
    <property type="nucleotide sequence ID" value="NZ_JACZDF010000001.1"/>
</dbReference>
<dbReference type="Proteomes" id="UP000642107">
    <property type="component" value="Unassembled WGS sequence"/>
</dbReference>
<evidence type="ECO:0000313" key="2">
    <source>
        <dbReference type="Proteomes" id="UP000642107"/>
    </source>
</evidence>
<reference evidence="1 2" key="1">
    <citation type="submission" date="2020-09" db="EMBL/GenBank/DDBJ databases">
        <title>Flavimobilis rhizosphaerae sp. nov., isolated from rhizosphere soil of Spartina alterniflora.</title>
        <authorList>
            <person name="Hanqin C."/>
        </authorList>
    </citation>
    <scope>NUCLEOTIDE SEQUENCE [LARGE SCALE GENOMIC DNA]</scope>
    <source>
        <strain evidence="1 2">GY 10621</strain>
    </source>
</reference>